<evidence type="ECO:0000256" key="2">
    <source>
        <dbReference type="ARBA" id="ARBA00022517"/>
    </source>
</evidence>
<dbReference type="SUPFAM" id="SSF144232">
    <property type="entry name" value="HIT/MYND zinc finger-like"/>
    <property type="match status" value="1"/>
</dbReference>
<comment type="subunit">
    <text evidence="11">Interacts with FBL, SNU13, NOP58, NUFIP1, RUVBL1, RUVBL2 and TAF9. Interacts (via HIT-type zinc finger) with the RUVBL1/RUVBL2 complex in the presence of ADP.</text>
</comment>
<evidence type="ECO:0000256" key="12">
    <source>
        <dbReference type="ARBA" id="ARBA00068630"/>
    </source>
</evidence>
<dbReference type="Proteomes" id="UP000007963">
    <property type="component" value="Unassembled WGS sequence"/>
</dbReference>
<dbReference type="InterPro" id="IPR057721">
    <property type="entry name" value="BCD1_alpha/beta"/>
</dbReference>
<evidence type="ECO:0000256" key="10">
    <source>
        <dbReference type="ARBA" id="ARBA00049654"/>
    </source>
</evidence>
<dbReference type="Pfam" id="PF04438">
    <property type="entry name" value="zf-HIT"/>
    <property type="match status" value="1"/>
</dbReference>
<dbReference type="GO" id="GO:0005634">
    <property type="term" value="C:nucleus"/>
    <property type="evidence" value="ECO:0007669"/>
    <property type="project" value="TreeGrafter"/>
</dbReference>
<keyword evidence="1" id="KW-1017">Isopeptide bond</keyword>
<feature type="compositionally biased region" description="Polar residues" evidence="15">
    <location>
        <begin position="466"/>
        <end position="490"/>
    </location>
</feature>
<evidence type="ECO:0000256" key="15">
    <source>
        <dbReference type="SAM" id="MobiDB-lite"/>
    </source>
</evidence>
<dbReference type="CDD" id="cd23023">
    <property type="entry name" value="zf-HIT_BCD1"/>
    <property type="match status" value="1"/>
</dbReference>
<feature type="domain" description="HIT-type" evidence="16">
    <location>
        <begin position="259"/>
        <end position="293"/>
    </location>
</feature>
<keyword evidence="7" id="KW-0862">Zinc</keyword>
<keyword evidence="4" id="KW-0479">Metal-binding</keyword>
<protein>
    <recommendedName>
        <fullName evidence="12">Box C/D snoRNA protein 1</fullName>
    </recommendedName>
    <alternativeName>
        <fullName evidence="13">Zinc finger HIT domain-containing protein 6</fullName>
    </alternativeName>
</protein>
<evidence type="ECO:0000256" key="14">
    <source>
        <dbReference type="PROSITE-ProRule" id="PRU00453"/>
    </source>
</evidence>
<dbReference type="eggNOG" id="KOG2858">
    <property type="taxonomic scope" value="Eukaryota"/>
</dbReference>
<evidence type="ECO:0000256" key="11">
    <source>
        <dbReference type="ARBA" id="ARBA00061949"/>
    </source>
</evidence>
<feature type="region of interest" description="Disordered" evidence="15">
    <location>
        <begin position="357"/>
        <end position="387"/>
    </location>
</feature>
<keyword evidence="8" id="KW-0832">Ubl conjugation</keyword>
<dbReference type="Pfam" id="PF25790">
    <property type="entry name" value="BCD1"/>
    <property type="match status" value="1"/>
</dbReference>
<reference evidence="18" key="1">
    <citation type="submission" date="2005-09" db="EMBL/GenBank/DDBJ databases">
        <title>Annotation of the Aspergillus terreus NIH2624 genome.</title>
        <authorList>
            <person name="Birren B.W."/>
            <person name="Lander E.S."/>
            <person name="Galagan J.E."/>
            <person name="Nusbaum C."/>
            <person name="Devon K."/>
            <person name="Henn M."/>
            <person name="Ma L.-J."/>
            <person name="Jaffe D.B."/>
            <person name="Butler J."/>
            <person name="Alvarez P."/>
            <person name="Gnerre S."/>
            <person name="Grabherr M."/>
            <person name="Kleber M."/>
            <person name="Mauceli E.W."/>
            <person name="Brockman W."/>
            <person name="Rounsley S."/>
            <person name="Young S.K."/>
            <person name="LaButti K."/>
            <person name="Pushparaj V."/>
            <person name="DeCaprio D."/>
            <person name="Crawford M."/>
            <person name="Koehrsen M."/>
            <person name="Engels R."/>
            <person name="Montgomery P."/>
            <person name="Pearson M."/>
            <person name="Howarth C."/>
            <person name="Larson L."/>
            <person name="Luoma S."/>
            <person name="White J."/>
            <person name="Alvarado L."/>
            <person name="Kodira C.D."/>
            <person name="Zeng Q."/>
            <person name="Oleary S."/>
            <person name="Yandava C."/>
            <person name="Denning D.W."/>
            <person name="Nierman W.C."/>
            <person name="Milne T."/>
            <person name="Madden K."/>
        </authorList>
    </citation>
    <scope>NUCLEOTIDE SEQUENCE [LARGE SCALE GENOMIC DNA]</scope>
    <source>
        <strain evidence="18">NIH 2624 / FGSC A1156</strain>
    </source>
</reference>
<dbReference type="FunFam" id="3.30.60.190:FF:000001">
    <property type="entry name" value="box C/D snoRNA protein 1"/>
    <property type="match status" value="1"/>
</dbReference>
<dbReference type="InterPro" id="IPR023296">
    <property type="entry name" value="Glyco_hydro_beta-prop_sf"/>
</dbReference>
<proteinExistence type="inferred from homology"/>
<comment type="function">
    <text evidence="9">Required for box C/D snoRNAs accumulation involved in snoRNA processing, snoRNA transport to the nucleolus and ribosome biogenesis.</text>
</comment>
<gene>
    <name evidence="17" type="ORF">ATEG_06119</name>
</gene>
<evidence type="ECO:0000256" key="3">
    <source>
        <dbReference type="ARBA" id="ARBA00022553"/>
    </source>
</evidence>
<dbReference type="SUPFAM" id="SSF75005">
    <property type="entry name" value="Arabinanase/levansucrase/invertase"/>
    <property type="match status" value="1"/>
</dbReference>
<comment type="similarity">
    <text evidence="10">Belongs to the BCD1 family.</text>
</comment>
<dbReference type="GeneID" id="4321553"/>
<dbReference type="Gene3D" id="3.30.60.190">
    <property type="match status" value="1"/>
</dbReference>
<accession>Q0CJL5</accession>
<keyword evidence="2" id="KW-0690">Ribosome biogenesis</keyword>
<dbReference type="PANTHER" id="PTHR13483">
    <property type="entry name" value="BOX C_D SNORNA PROTEIN 1-RELATED"/>
    <property type="match status" value="1"/>
</dbReference>
<feature type="region of interest" description="Disordered" evidence="15">
    <location>
        <begin position="456"/>
        <end position="511"/>
    </location>
</feature>
<dbReference type="GO" id="GO:0008270">
    <property type="term" value="F:zinc ion binding"/>
    <property type="evidence" value="ECO:0007669"/>
    <property type="project" value="UniProtKB-UniRule"/>
</dbReference>
<evidence type="ECO:0000256" key="1">
    <source>
        <dbReference type="ARBA" id="ARBA00022499"/>
    </source>
</evidence>
<dbReference type="InterPro" id="IPR051639">
    <property type="entry name" value="BCD1"/>
</dbReference>
<dbReference type="RefSeq" id="XP_001215297.1">
    <property type="nucleotide sequence ID" value="XM_001215297.1"/>
</dbReference>
<organism evidence="17 18">
    <name type="scientific">Aspergillus terreus (strain NIH 2624 / FGSC A1156)</name>
    <dbReference type="NCBI Taxonomy" id="341663"/>
    <lineage>
        <taxon>Eukaryota</taxon>
        <taxon>Fungi</taxon>
        <taxon>Dikarya</taxon>
        <taxon>Ascomycota</taxon>
        <taxon>Pezizomycotina</taxon>
        <taxon>Eurotiomycetes</taxon>
        <taxon>Eurotiomycetidae</taxon>
        <taxon>Eurotiales</taxon>
        <taxon>Aspergillaceae</taxon>
        <taxon>Aspergillus</taxon>
        <taxon>Aspergillus subgen. Circumdati</taxon>
    </lineage>
</organism>
<sequence>MDHGCGLSGWRPFSTVIRAESRTGPRGPYTWAQELFSTFHHNPTVVWSPADRRYLMHFIGYDWDAPDHCTSIKRNNSISVSSSPDLRSWSDPTTLLVNVTNPAAWPLWTPQHRTPEMLLATEKNNIYHARRYTGPYTLCVEPGFIEIDTSLRSEDPFLWRDKRGHWHFLVHHMVDIALGKKGPRVGAHVFARRWEGPWHYNNVTLAYNTTVEFTDGTTMEYYRRERPKLYFSDDGEMTPLYLELDGVCESRNSLLSELCTICHINAPKYRCPRCSTRTCSLPCSRRHKLWSQCSGIRDPAAYLRRSELATESAFDRDFNFITGIERGLERAERDVENRGIRGRSGVLDPAAVGLEHEVESYESGPGDKKRKRGPGAEGPGLVKGEAGFLRGAENAGVRVVRAPRGMSRNKANATRWHPKHKCLNWTVEWIGPGGERRNRSCLESCSIAEAYDRAFPLPKQEREQTVSETEPQVQDESAPPSTATNVQNTAPDAEDAQPDRTSTPPDKISSHRDLYFYLHRPRTATKQPVLIPVDPRATLASALRDRTVLEFPSIYVLADSPETLRTTTENPSFLLEEVYLQSQPQAEQEQDDTTAEETVEGAHALGSVDITNVDENKVLEVLKKDLFEPVSAAATP</sequence>
<dbReference type="VEuPathDB" id="FungiDB:ATEG_06119"/>
<dbReference type="STRING" id="341663.Q0CJL5"/>
<keyword evidence="6 14" id="KW-0863">Zinc-finger</keyword>
<dbReference type="CDD" id="cd08994">
    <property type="entry name" value="GH43_62_32_68_117_130-like"/>
    <property type="match status" value="1"/>
</dbReference>
<dbReference type="HOGENOM" id="CLU_430183_0_0_1"/>
<evidence type="ECO:0000256" key="5">
    <source>
        <dbReference type="ARBA" id="ARBA00022729"/>
    </source>
</evidence>
<dbReference type="OrthoDB" id="272357at2759"/>
<evidence type="ECO:0000256" key="8">
    <source>
        <dbReference type="ARBA" id="ARBA00022843"/>
    </source>
</evidence>
<dbReference type="PROSITE" id="PS51083">
    <property type="entry name" value="ZF_HIT"/>
    <property type="match status" value="1"/>
</dbReference>
<evidence type="ECO:0000313" key="18">
    <source>
        <dbReference type="Proteomes" id="UP000007963"/>
    </source>
</evidence>
<dbReference type="InterPro" id="IPR007529">
    <property type="entry name" value="Znf_HIT"/>
</dbReference>
<dbReference type="GO" id="GO:0048254">
    <property type="term" value="P:snoRNA localization"/>
    <property type="evidence" value="ECO:0007669"/>
    <property type="project" value="TreeGrafter"/>
</dbReference>
<name>Q0CJL5_ASPTN</name>
<dbReference type="GO" id="GO:0070761">
    <property type="term" value="C:pre-snoRNP complex"/>
    <property type="evidence" value="ECO:0007669"/>
    <property type="project" value="TreeGrafter"/>
</dbReference>
<dbReference type="AlphaFoldDB" id="Q0CJL5"/>
<evidence type="ECO:0000259" key="16">
    <source>
        <dbReference type="PROSITE" id="PS51083"/>
    </source>
</evidence>
<evidence type="ECO:0000256" key="9">
    <source>
        <dbReference type="ARBA" id="ARBA00049598"/>
    </source>
</evidence>
<evidence type="ECO:0000313" key="17">
    <source>
        <dbReference type="EMBL" id="EAU33880.1"/>
    </source>
</evidence>
<evidence type="ECO:0000256" key="7">
    <source>
        <dbReference type="ARBA" id="ARBA00022833"/>
    </source>
</evidence>
<evidence type="ECO:0000256" key="4">
    <source>
        <dbReference type="ARBA" id="ARBA00022723"/>
    </source>
</evidence>
<dbReference type="PANTHER" id="PTHR13483:SF11">
    <property type="entry name" value="ZINC FINGER HIT DOMAIN-CONTAINING PROTEIN 3"/>
    <property type="match status" value="1"/>
</dbReference>
<evidence type="ECO:0000256" key="13">
    <source>
        <dbReference type="ARBA" id="ARBA00077531"/>
    </source>
</evidence>
<keyword evidence="3" id="KW-0597">Phosphoprotein</keyword>
<dbReference type="EMBL" id="CH476601">
    <property type="protein sequence ID" value="EAU33880.1"/>
    <property type="molecule type" value="Genomic_DNA"/>
</dbReference>
<keyword evidence="5" id="KW-0732">Signal</keyword>
<evidence type="ECO:0000256" key="6">
    <source>
        <dbReference type="ARBA" id="ARBA00022771"/>
    </source>
</evidence>
<dbReference type="GO" id="GO:0000492">
    <property type="term" value="P:box C/D snoRNP assembly"/>
    <property type="evidence" value="ECO:0007669"/>
    <property type="project" value="TreeGrafter"/>
</dbReference>
<dbReference type="GO" id="GO:0000463">
    <property type="term" value="P:maturation of LSU-rRNA from tricistronic rRNA transcript (SSU-rRNA, 5.8S rRNA, LSU-rRNA)"/>
    <property type="evidence" value="ECO:0007669"/>
    <property type="project" value="TreeGrafter"/>
</dbReference>